<dbReference type="AlphaFoldDB" id="A0A382LEP8"/>
<reference evidence="2" key="1">
    <citation type="submission" date="2018-05" db="EMBL/GenBank/DDBJ databases">
        <authorList>
            <person name="Lanie J.A."/>
            <person name="Ng W.-L."/>
            <person name="Kazmierczak K.M."/>
            <person name="Andrzejewski T.M."/>
            <person name="Davidsen T.M."/>
            <person name="Wayne K.J."/>
            <person name="Tettelin H."/>
            <person name="Glass J.I."/>
            <person name="Rusch D."/>
            <person name="Podicherti R."/>
            <person name="Tsui H.-C.T."/>
            <person name="Winkler M.E."/>
        </authorList>
    </citation>
    <scope>NUCLEOTIDE SEQUENCE</scope>
</reference>
<keyword evidence="1" id="KW-0472">Membrane</keyword>
<name>A0A382LEP8_9ZZZZ</name>
<keyword evidence="1" id="KW-0812">Transmembrane</keyword>
<accession>A0A382LEP8</accession>
<organism evidence="2">
    <name type="scientific">marine metagenome</name>
    <dbReference type="NCBI Taxonomy" id="408172"/>
    <lineage>
        <taxon>unclassified sequences</taxon>
        <taxon>metagenomes</taxon>
        <taxon>ecological metagenomes</taxon>
    </lineage>
</organism>
<feature type="transmembrane region" description="Helical" evidence="1">
    <location>
        <begin position="53"/>
        <end position="75"/>
    </location>
</feature>
<proteinExistence type="predicted"/>
<keyword evidence="1" id="KW-1133">Transmembrane helix</keyword>
<gene>
    <name evidence="2" type="ORF">METZ01_LOCUS286471</name>
</gene>
<protein>
    <submittedName>
        <fullName evidence="2">Uncharacterized protein</fullName>
    </submittedName>
</protein>
<evidence type="ECO:0000256" key="1">
    <source>
        <dbReference type="SAM" id="Phobius"/>
    </source>
</evidence>
<evidence type="ECO:0000313" key="2">
    <source>
        <dbReference type="EMBL" id="SVC33617.1"/>
    </source>
</evidence>
<dbReference type="EMBL" id="UINC01085764">
    <property type="protein sequence ID" value="SVC33617.1"/>
    <property type="molecule type" value="Genomic_DNA"/>
</dbReference>
<feature type="transmembrane region" description="Helical" evidence="1">
    <location>
        <begin position="14"/>
        <end position="32"/>
    </location>
</feature>
<sequence length="108" mass="12280">MLFGASAVSFGTEWYILIPSIALTIWGVYKIWDGIKRGRNFTDEQKQANRKSIVRFIIGVAIGIYTGAVIVWMLMLPEHDRLHKLLEEHGIESHETCNVCSLDGTHKH</sequence>